<dbReference type="EMBL" id="KI964579">
    <property type="protein sequence ID" value="EUC35173.1"/>
    <property type="molecule type" value="Genomic_DNA"/>
</dbReference>
<feature type="region of interest" description="Disordered" evidence="1">
    <location>
        <begin position="1"/>
        <end position="69"/>
    </location>
</feature>
<dbReference type="HOGENOM" id="CLU_115915_0_0_1"/>
<evidence type="ECO:0000256" key="1">
    <source>
        <dbReference type="SAM" id="MobiDB-lite"/>
    </source>
</evidence>
<feature type="compositionally biased region" description="Polar residues" evidence="1">
    <location>
        <begin position="1"/>
        <end position="11"/>
    </location>
</feature>
<organism evidence="2 3">
    <name type="scientific">Cochliobolus carbonum (strain 26-R-13)</name>
    <name type="common">Maize leaf spot fungus</name>
    <name type="synonym">Bipolaris zeicola</name>
    <dbReference type="NCBI Taxonomy" id="930089"/>
    <lineage>
        <taxon>Eukaryota</taxon>
        <taxon>Fungi</taxon>
        <taxon>Dikarya</taxon>
        <taxon>Ascomycota</taxon>
        <taxon>Pezizomycotina</taxon>
        <taxon>Dothideomycetes</taxon>
        <taxon>Pleosporomycetidae</taxon>
        <taxon>Pleosporales</taxon>
        <taxon>Pleosporineae</taxon>
        <taxon>Pleosporaceae</taxon>
        <taxon>Bipolaris</taxon>
    </lineage>
</organism>
<feature type="compositionally biased region" description="Basic residues" evidence="1">
    <location>
        <begin position="43"/>
        <end position="69"/>
    </location>
</feature>
<dbReference type="GeneID" id="19153210"/>
<evidence type="ECO:0000313" key="2">
    <source>
        <dbReference type="EMBL" id="EUC35173.1"/>
    </source>
</evidence>
<dbReference type="AlphaFoldDB" id="W6YC30"/>
<gene>
    <name evidence="2" type="ORF">COCCADRAFT_91572</name>
</gene>
<sequence>MLSSRASTNSTKRTKISRPRYKTKHGRSRTPRRSCGRPSRAQNRQRRRKSKSCKRSYAKPKRMKRRRRPSWKISSWYSVILKRRGAKTRNVSKLLGKKYLTKRTMMMTTTTMKKMRMKTKIVMRKRKRKRRRNRKLPSARSRSSLTIHSLGSSSEILIRVIGKNTDLNSSYINAICHLNAHALTQTAGLSKLCLPLMSPYPYPKTP</sequence>
<evidence type="ECO:0000313" key="3">
    <source>
        <dbReference type="Proteomes" id="UP000053841"/>
    </source>
</evidence>
<dbReference type="KEGG" id="bze:COCCADRAFT_91572"/>
<dbReference type="Proteomes" id="UP000053841">
    <property type="component" value="Unassembled WGS sequence"/>
</dbReference>
<proteinExistence type="predicted"/>
<dbReference type="RefSeq" id="XP_007710528.1">
    <property type="nucleotide sequence ID" value="XM_007712338.1"/>
</dbReference>
<accession>W6YC30</accession>
<name>W6YC30_COCC2</name>
<feature type="region of interest" description="Disordered" evidence="1">
    <location>
        <begin position="123"/>
        <end position="145"/>
    </location>
</feature>
<feature type="compositionally biased region" description="Basic residues" evidence="1">
    <location>
        <begin position="123"/>
        <end position="137"/>
    </location>
</feature>
<reference evidence="2 3" key="1">
    <citation type="journal article" date="2013" name="PLoS Genet.">
        <title>Comparative genome structure, secondary metabolite, and effector coding capacity across Cochliobolus pathogens.</title>
        <authorList>
            <person name="Condon B.J."/>
            <person name="Leng Y."/>
            <person name="Wu D."/>
            <person name="Bushley K.E."/>
            <person name="Ohm R.A."/>
            <person name="Otillar R."/>
            <person name="Martin J."/>
            <person name="Schackwitz W."/>
            <person name="Grimwood J."/>
            <person name="MohdZainudin N."/>
            <person name="Xue C."/>
            <person name="Wang R."/>
            <person name="Manning V.A."/>
            <person name="Dhillon B."/>
            <person name="Tu Z.J."/>
            <person name="Steffenson B.J."/>
            <person name="Salamov A."/>
            <person name="Sun H."/>
            <person name="Lowry S."/>
            <person name="LaButti K."/>
            <person name="Han J."/>
            <person name="Copeland A."/>
            <person name="Lindquist E."/>
            <person name="Barry K."/>
            <person name="Schmutz J."/>
            <person name="Baker S.E."/>
            <person name="Ciuffetti L.M."/>
            <person name="Grigoriev I.V."/>
            <person name="Zhong S."/>
            <person name="Turgeon B.G."/>
        </authorList>
    </citation>
    <scope>NUCLEOTIDE SEQUENCE [LARGE SCALE GENOMIC DNA]</scope>
    <source>
        <strain evidence="2 3">26-R-13</strain>
    </source>
</reference>
<protein>
    <submittedName>
        <fullName evidence="2">Uncharacterized protein</fullName>
    </submittedName>
</protein>
<keyword evidence="3" id="KW-1185">Reference proteome</keyword>
<feature type="compositionally biased region" description="Basic residues" evidence="1">
    <location>
        <begin position="12"/>
        <end position="35"/>
    </location>
</feature>